<protein>
    <recommendedName>
        <fullName evidence="2">Glyoxal oxidase N-terminal domain-containing protein</fullName>
    </recommendedName>
</protein>
<dbReference type="Proteomes" id="UP001633002">
    <property type="component" value="Unassembled WGS sequence"/>
</dbReference>
<reference evidence="3 4" key="1">
    <citation type="submission" date="2024-09" db="EMBL/GenBank/DDBJ databases">
        <title>Chromosome-scale assembly of Riccia sorocarpa.</title>
        <authorList>
            <person name="Paukszto L."/>
        </authorList>
    </citation>
    <scope>NUCLEOTIDE SEQUENCE [LARGE SCALE GENOMIC DNA]</scope>
    <source>
        <strain evidence="3">LP-2024</strain>
        <tissue evidence="3">Aerial parts of the thallus</tissue>
    </source>
</reference>
<feature type="domain" description="Glyoxal oxidase N-terminal" evidence="2">
    <location>
        <begin position="67"/>
        <end position="201"/>
    </location>
</feature>
<gene>
    <name evidence="3" type="ORF">R1sor_002020</name>
</gene>
<dbReference type="Pfam" id="PF07250">
    <property type="entry name" value="Glyoxal_oxid_N"/>
    <property type="match status" value="1"/>
</dbReference>
<comment type="caution">
    <text evidence="3">The sequence shown here is derived from an EMBL/GenBank/DDBJ whole genome shotgun (WGS) entry which is preliminary data.</text>
</comment>
<evidence type="ECO:0000256" key="1">
    <source>
        <dbReference type="SAM" id="MobiDB-lite"/>
    </source>
</evidence>
<dbReference type="PANTHER" id="PTHR32208">
    <property type="entry name" value="SECRETED PROTEIN-RELATED"/>
    <property type="match status" value="1"/>
</dbReference>
<evidence type="ECO:0000259" key="2">
    <source>
        <dbReference type="Pfam" id="PF07250"/>
    </source>
</evidence>
<name>A0ABD3GXZ2_9MARC</name>
<evidence type="ECO:0000313" key="4">
    <source>
        <dbReference type="Proteomes" id="UP001633002"/>
    </source>
</evidence>
<feature type="region of interest" description="Disordered" evidence="1">
    <location>
        <begin position="180"/>
        <end position="209"/>
    </location>
</feature>
<proteinExistence type="predicted"/>
<sequence>MKSSSEMTSSTIQSQLSFRWKMSMKMLVIFLCSFPRILYVEAHGGSWELLVRNEGIASMHTMVTYSGNSIIYDYKTNTVVRTLPRLEGPPCNYPSPGSSVMLPLMADDGYTKCEFLVCGGAKYEGWGNPQVPAADDCDRIDLSDPASNWAKETMPFARTMGDMVMLPNLHTLIINGAQTGSQGWGNPDNPALSPVEYDPYELPDHDSPP</sequence>
<dbReference type="InterPro" id="IPR009880">
    <property type="entry name" value="Glyoxal_oxidase_N"/>
</dbReference>
<dbReference type="EMBL" id="JBJQOH010000006">
    <property type="protein sequence ID" value="KAL3683998.1"/>
    <property type="molecule type" value="Genomic_DNA"/>
</dbReference>
<dbReference type="InterPro" id="IPR011043">
    <property type="entry name" value="Gal_Oxase/kelch_b-propeller"/>
</dbReference>
<organism evidence="3 4">
    <name type="scientific">Riccia sorocarpa</name>
    <dbReference type="NCBI Taxonomy" id="122646"/>
    <lineage>
        <taxon>Eukaryota</taxon>
        <taxon>Viridiplantae</taxon>
        <taxon>Streptophyta</taxon>
        <taxon>Embryophyta</taxon>
        <taxon>Marchantiophyta</taxon>
        <taxon>Marchantiopsida</taxon>
        <taxon>Marchantiidae</taxon>
        <taxon>Marchantiales</taxon>
        <taxon>Ricciaceae</taxon>
        <taxon>Riccia</taxon>
    </lineage>
</organism>
<dbReference type="PANTHER" id="PTHR32208:SF99">
    <property type="entry name" value="GLYOXAL OR GALACTOSE OXIDASE"/>
    <property type="match status" value="1"/>
</dbReference>
<keyword evidence="4" id="KW-1185">Reference proteome</keyword>
<evidence type="ECO:0000313" key="3">
    <source>
        <dbReference type="EMBL" id="KAL3683998.1"/>
    </source>
</evidence>
<dbReference type="Gene3D" id="2.130.10.80">
    <property type="entry name" value="Galactose oxidase/kelch, beta-propeller"/>
    <property type="match status" value="1"/>
</dbReference>
<dbReference type="SUPFAM" id="SSF50965">
    <property type="entry name" value="Galactose oxidase, central domain"/>
    <property type="match status" value="1"/>
</dbReference>
<accession>A0ABD3GXZ2</accession>
<dbReference type="AlphaFoldDB" id="A0ABD3GXZ2"/>
<dbReference type="InterPro" id="IPR037293">
    <property type="entry name" value="Gal_Oxidase_central_sf"/>
</dbReference>